<dbReference type="EMBL" id="APKE01000022">
    <property type="protein sequence ID" value="KAF0675827.1"/>
    <property type="molecule type" value="Genomic_DNA"/>
</dbReference>
<dbReference type="RefSeq" id="WP_201288983.1">
    <property type="nucleotide sequence ID" value="NZ_APKE01000022.1"/>
</dbReference>
<gene>
    <name evidence="2" type="ORF">PMES_01913</name>
</gene>
<comment type="caution">
    <text evidence="2">The sequence shown here is derived from an EMBL/GenBank/DDBJ whole genome shotgun (WGS) entry which is preliminary data.</text>
</comment>
<keyword evidence="1" id="KW-0732">Signal</keyword>
<dbReference type="Pfam" id="PF14224">
    <property type="entry name" value="DUF4331"/>
    <property type="match status" value="1"/>
</dbReference>
<accession>A0A921NR16</accession>
<evidence type="ECO:0000256" key="1">
    <source>
        <dbReference type="SAM" id="SignalP"/>
    </source>
</evidence>
<dbReference type="InterPro" id="IPR025566">
    <property type="entry name" value="DUF4331"/>
</dbReference>
<dbReference type="Proteomes" id="UP000698242">
    <property type="component" value="Unassembled WGS sequence"/>
</dbReference>
<feature type="signal peptide" evidence="1">
    <location>
        <begin position="1"/>
        <end position="21"/>
    </location>
</feature>
<organism evidence="2 3">
    <name type="scientific">Profundibacterium mesophilum KAUST100406-0324</name>
    <dbReference type="NCBI Taxonomy" id="1037889"/>
    <lineage>
        <taxon>Bacteria</taxon>
        <taxon>Pseudomonadati</taxon>
        <taxon>Pseudomonadota</taxon>
        <taxon>Alphaproteobacteria</taxon>
        <taxon>Rhodobacterales</taxon>
        <taxon>Roseobacteraceae</taxon>
        <taxon>Profundibacterium</taxon>
    </lineage>
</organism>
<dbReference type="AlphaFoldDB" id="A0A921NR16"/>
<feature type="chain" id="PRO_5037893494" description="DUF4331 domain-containing protein" evidence="1">
    <location>
        <begin position="22"/>
        <end position="542"/>
    </location>
</feature>
<protein>
    <recommendedName>
        <fullName evidence="4">DUF4331 domain-containing protein</fullName>
    </recommendedName>
</protein>
<proteinExistence type="predicted"/>
<keyword evidence="3" id="KW-1185">Reference proteome</keyword>
<reference evidence="2" key="1">
    <citation type="submission" date="2013-03" db="EMBL/GenBank/DDBJ databases">
        <title>Genome Sequence of the Profundibacterium mesophilum strain KAUST100406-0324T from Red Sea, a novel genus in the family Rhodobacteraceae.</title>
        <authorList>
            <person name="Essack M."/>
            <person name="Alam I."/>
            <person name="Lafi F."/>
            <person name="Alawi W."/>
            <person name="Kamanu F."/>
            <person name="Al-Suwailem A."/>
            <person name="Lee O.O."/>
            <person name="Xu Y."/>
            <person name="Bajic V."/>
            <person name="Qian P.-Y."/>
            <person name="Archer J."/>
        </authorList>
    </citation>
    <scope>NUCLEOTIDE SEQUENCE</scope>
    <source>
        <strain evidence="2">KAUST100406-0324</strain>
    </source>
</reference>
<sequence>MIYRKTMVFGTTMALALSATAMSGWASSHREAPAITKTPKVDGTDFYMFRSYQEGRSDYVTLIANYQPLQEPYGGPNYFTMDPDAVYEIHIDNDGDAREDITFQFRFDNDLIMNGEGFKLPVGPDGDKKDIAIPLRQFAPIFKNDIGGLNERETYQVTRITGDRRSGAGAPLKRAGTSNLVFEKPVDNIGQKTLPDYAAYANARVYDVDIPGCNMTGRVFAGQRAEAFAVNLGEIFDLVNLAPIEGDSAPGADDDGGFNGGITQDRSNDDLVGTHNVTSLALEVPISCLTNGTDAVIGAWTTASVPQAELQDPSPSYEQDSVFGGAYVQQSRLSAPLVNEVVVGLKDKNLFNAAQPTIDSALIDYVTNPTLPELIEILFGGKFGLPQTLAPNNFPRNDLVAAFLTGFDGFNKPSGDSFQPSEMMRLNTAVPATPRNQQSNLGVLGEDIAGFPNGRRPGDDVVDIALRVVMGRLCYPVPLGAELTGNPGIEDTDDDNINLGFCKPEDAPVGMANFTDGAPISAAQLGNFFPYLNTPIPGSYSN</sequence>
<evidence type="ECO:0008006" key="4">
    <source>
        <dbReference type="Google" id="ProtNLM"/>
    </source>
</evidence>
<evidence type="ECO:0000313" key="2">
    <source>
        <dbReference type="EMBL" id="KAF0675827.1"/>
    </source>
</evidence>
<evidence type="ECO:0000313" key="3">
    <source>
        <dbReference type="Proteomes" id="UP000698242"/>
    </source>
</evidence>
<name>A0A921NR16_9RHOB</name>